<feature type="transmembrane region" description="Helical" evidence="7">
    <location>
        <begin position="142"/>
        <end position="163"/>
    </location>
</feature>
<comment type="subcellular location">
    <subcellularLocation>
        <location evidence="1">Cell membrane</location>
        <topology evidence="1">Multi-pass membrane protein</topology>
    </subcellularLocation>
</comment>
<keyword evidence="3" id="KW-1003">Cell membrane</keyword>
<feature type="transmembrane region" description="Helical" evidence="7">
    <location>
        <begin position="76"/>
        <end position="95"/>
    </location>
</feature>
<evidence type="ECO:0000256" key="3">
    <source>
        <dbReference type="ARBA" id="ARBA00022475"/>
    </source>
</evidence>
<feature type="transmembrane region" description="Helical" evidence="7">
    <location>
        <begin position="374"/>
        <end position="395"/>
    </location>
</feature>
<feature type="transmembrane region" description="Helical" evidence="7">
    <location>
        <begin position="350"/>
        <end position="368"/>
    </location>
</feature>
<proteinExistence type="inferred from homology"/>
<keyword evidence="6 7" id="KW-0472">Membrane</keyword>
<dbReference type="GO" id="GO:0005886">
    <property type="term" value="C:plasma membrane"/>
    <property type="evidence" value="ECO:0007669"/>
    <property type="project" value="UniProtKB-SubCell"/>
</dbReference>
<dbReference type="AlphaFoldDB" id="A0A1H7FQL4"/>
<dbReference type="Proteomes" id="UP000198620">
    <property type="component" value="Unassembled WGS sequence"/>
</dbReference>
<dbReference type="Pfam" id="PF13440">
    <property type="entry name" value="Polysacc_synt_3"/>
    <property type="match status" value="1"/>
</dbReference>
<name>A0A1H7FQL4_9PROT</name>
<dbReference type="PANTHER" id="PTHR30250">
    <property type="entry name" value="PST FAMILY PREDICTED COLANIC ACID TRANSPORTER"/>
    <property type="match status" value="1"/>
</dbReference>
<protein>
    <submittedName>
        <fullName evidence="8">Membrane protein involved in the export of O-antigen and teichoic acid</fullName>
    </submittedName>
</protein>
<sequence>MASFRVSLAYSYLNKYLTLVINFVTTIILARLLTPADIGIYTVAAVFVGLGHLLREFGINEYIVQEKDLTPDRIRAAFTLNILFGWSIALILYVARSPIGAFYNSEEVREVIELLCINFLLVPIGAITFAHIRREMRFRHAMVIQVASAFVSATVGIFAAFAGEAYRSLVWSAIAGTLTSVFFTLVFRPKGMLLLPGLREIPHVLAFCRYAGPSELIYHAGQTAPDWILGKVLDMSAVGLYSRALGTVSIFNKAFLEGLWGVIMPHFSRQHRDGAIDKDQYLFLVACITAVAWPFFATLAILAEPVISILFGAKWLESVPVLRILCLGAISMYTTVLIDQILRSSGRVRASFRIILITQILAVIAVLLSAFHGLIWVAMATAGVSMVQSCIYQIVGQRTLDIPFISFIRIYIKNILITGITVMPALVAILTVGSAPFAFLPSFAALVAVTGLCWITAIWLLKSPLLEEIIIAASYVASWRRPGASGSTRS</sequence>
<dbReference type="CDD" id="cd13127">
    <property type="entry name" value="MATE_tuaB_like"/>
    <property type="match status" value="1"/>
</dbReference>
<feature type="transmembrane region" description="Helical" evidence="7">
    <location>
        <begin position="443"/>
        <end position="461"/>
    </location>
</feature>
<evidence type="ECO:0000256" key="2">
    <source>
        <dbReference type="ARBA" id="ARBA00007430"/>
    </source>
</evidence>
<feature type="transmembrane region" description="Helical" evidence="7">
    <location>
        <begin position="111"/>
        <end position="130"/>
    </location>
</feature>
<dbReference type="PANTHER" id="PTHR30250:SF10">
    <property type="entry name" value="LIPOPOLYSACCHARIDE BIOSYNTHESIS PROTEIN WZXC"/>
    <property type="match status" value="1"/>
</dbReference>
<evidence type="ECO:0000256" key="5">
    <source>
        <dbReference type="ARBA" id="ARBA00022989"/>
    </source>
</evidence>
<evidence type="ECO:0000313" key="9">
    <source>
        <dbReference type="Proteomes" id="UP000198620"/>
    </source>
</evidence>
<keyword evidence="9" id="KW-1185">Reference proteome</keyword>
<evidence type="ECO:0000313" key="8">
    <source>
        <dbReference type="EMBL" id="SEK28211.1"/>
    </source>
</evidence>
<dbReference type="OrthoDB" id="8538786at2"/>
<dbReference type="STRING" id="1233.SAMN05216387_10158"/>
<evidence type="ECO:0000256" key="6">
    <source>
        <dbReference type="ARBA" id="ARBA00023136"/>
    </source>
</evidence>
<evidence type="ECO:0000256" key="7">
    <source>
        <dbReference type="SAM" id="Phobius"/>
    </source>
</evidence>
<feature type="transmembrane region" description="Helical" evidence="7">
    <location>
        <begin position="38"/>
        <end position="55"/>
    </location>
</feature>
<feature type="transmembrane region" description="Helical" evidence="7">
    <location>
        <begin position="169"/>
        <end position="187"/>
    </location>
</feature>
<evidence type="ECO:0000256" key="4">
    <source>
        <dbReference type="ARBA" id="ARBA00022692"/>
    </source>
</evidence>
<reference evidence="8 9" key="1">
    <citation type="submission" date="2016-10" db="EMBL/GenBank/DDBJ databases">
        <authorList>
            <person name="de Groot N.N."/>
        </authorList>
    </citation>
    <scope>NUCLEOTIDE SEQUENCE [LARGE SCALE GENOMIC DNA]</scope>
    <source>
        <strain evidence="8 9">Nv1</strain>
    </source>
</reference>
<dbReference type="RefSeq" id="WP_090825659.1">
    <property type="nucleotide sequence ID" value="NZ_FOBH01000001.1"/>
</dbReference>
<evidence type="ECO:0000256" key="1">
    <source>
        <dbReference type="ARBA" id="ARBA00004651"/>
    </source>
</evidence>
<comment type="similarity">
    <text evidence="2">Belongs to the polysaccharide synthase family.</text>
</comment>
<feature type="transmembrane region" description="Helical" evidence="7">
    <location>
        <begin position="321"/>
        <end position="338"/>
    </location>
</feature>
<feature type="transmembrane region" description="Helical" evidence="7">
    <location>
        <begin position="12"/>
        <end position="32"/>
    </location>
</feature>
<feature type="transmembrane region" description="Helical" evidence="7">
    <location>
        <begin position="415"/>
        <end position="437"/>
    </location>
</feature>
<keyword evidence="4 7" id="KW-0812">Transmembrane</keyword>
<dbReference type="InterPro" id="IPR050833">
    <property type="entry name" value="Poly_Biosynth_Transport"/>
</dbReference>
<organism evidence="8 9">
    <name type="scientific">Nitrosovibrio tenuis</name>
    <dbReference type="NCBI Taxonomy" id="1233"/>
    <lineage>
        <taxon>Bacteria</taxon>
        <taxon>Pseudomonadati</taxon>
        <taxon>Pseudomonadota</taxon>
        <taxon>Betaproteobacteria</taxon>
        <taxon>Nitrosomonadales</taxon>
        <taxon>Nitrosomonadaceae</taxon>
        <taxon>Nitrosovibrio</taxon>
    </lineage>
</organism>
<feature type="transmembrane region" description="Helical" evidence="7">
    <location>
        <begin position="281"/>
        <end position="301"/>
    </location>
</feature>
<gene>
    <name evidence="8" type="ORF">SAMN05216387_10158</name>
</gene>
<keyword evidence="5 7" id="KW-1133">Transmembrane helix</keyword>
<dbReference type="EMBL" id="FOBH01000001">
    <property type="protein sequence ID" value="SEK28211.1"/>
    <property type="molecule type" value="Genomic_DNA"/>
</dbReference>
<accession>A0A1H7FQL4</accession>